<reference evidence="1 2" key="1">
    <citation type="submission" date="2016-10" db="EMBL/GenBank/DDBJ databases">
        <authorList>
            <person name="Varghese N."/>
            <person name="Submissions S."/>
        </authorList>
    </citation>
    <scope>NUCLEOTIDE SEQUENCE [LARGE SCALE GENOMIC DNA]</scope>
    <source>
        <strain evidence="1 2">LMG 21974</strain>
    </source>
</reference>
<protein>
    <submittedName>
        <fullName evidence="1">Uncharacterized protein</fullName>
    </submittedName>
</protein>
<sequence>MIDFGFLGDATLRTKIRCTADVVEALLDKRSPSVGTVAANRVSLEAPPFPKKPGADSPADCEARRELGKTIEAMFAMSLGFESETYTRQIVDVPRAPAPALRYQEMLDSIEKAATTIKEDRLSSADRNLMMQLRPTPMLTGTVNHLQERKWAHRVMYQRQRRFNERPMWMVVRTADGLYVHPDLARKISEAIAKEQ</sequence>
<dbReference type="EMBL" id="FOEV01000018">
    <property type="protein sequence ID" value="SER36415.1"/>
    <property type="molecule type" value="Genomic_DNA"/>
</dbReference>
<name>A0A9X8MH31_9PSED</name>
<comment type="caution">
    <text evidence="1">The sequence shown here is derived from an EMBL/GenBank/DDBJ whole genome shotgun (WGS) entry which is preliminary data.</text>
</comment>
<dbReference type="RefSeq" id="WP_074829625.1">
    <property type="nucleotide sequence ID" value="NZ_FOEV01000018.1"/>
</dbReference>
<dbReference type="Proteomes" id="UP000183210">
    <property type="component" value="Unassembled WGS sequence"/>
</dbReference>
<evidence type="ECO:0000313" key="2">
    <source>
        <dbReference type="Proteomes" id="UP000183210"/>
    </source>
</evidence>
<dbReference type="GeneID" id="300268725"/>
<proteinExistence type="predicted"/>
<accession>A0A9X8MH31</accession>
<organism evidence="1 2">
    <name type="scientific">Pseudomonas lutea</name>
    <dbReference type="NCBI Taxonomy" id="243924"/>
    <lineage>
        <taxon>Bacteria</taxon>
        <taxon>Pseudomonadati</taxon>
        <taxon>Pseudomonadota</taxon>
        <taxon>Gammaproteobacteria</taxon>
        <taxon>Pseudomonadales</taxon>
        <taxon>Pseudomonadaceae</taxon>
        <taxon>Pseudomonas</taxon>
    </lineage>
</organism>
<evidence type="ECO:0000313" key="1">
    <source>
        <dbReference type="EMBL" id="SER36415.1"/>
    </source>
</evidence>
<gene>
    <name evidence="1" type="ORF">SAMN05216409_11851</name>
</gene>
<dbReference type="AlphaFoldDB" id="A0A9X8MH31"/>